<evidence type="ECO:0000313" key="2">
    <source>
        <dbReference type="Proteomes" id="UP000318288"/>
    </source>
</evidence>
<dbReference type="EMBL" id="SJPW01000017">
    <property type="protein sequence ID" value="TWU43625.1"/>
    <property type="molecule type" value="Genomic_DNA"/>
</dbReference>
<comment type="caution">
    <text evidence="1">The sequence shown here is derived from an EMBL/GenBank/DDBJ whole genome shotgun (WGS) entry which is preliminary data.</text>
</comment>
<name>A0A5C6E4M1_9BACT</name>
<evidence type="ECO:0000313" key="1">
    <source>
        <dbReference type="EMBL" id="TWU43625.1"/>
    </source>
</evidence>
<reference evidence="1 2" key="1">
    <citation type="submission" date="2019-02" db="EMBL/GenBank/DDBJ databases">
        <title>Deep-cultivation of Planctomycetes and their phenomic and genomic characterization uncovers novel biology.</title>
        <authorList>
            <person name="Wiegand S."/>
            <person name="Jogler M."/>
            <person name="Boedeker C."/>
            <person name="Pinto D."/>
            <person name="Vollmers J."/>
            <person name="Rivas-Marin E."/>
            <person name="Kohn T."/>
            <person name="Peeters S.H."/>
            <person name="Heuer A."/>
            <person name="Rast P."/>
            <person name="Oberbeckmann S."/>
            <person name="Bunk B."/>
            <person name="Jeske O."/>
            <person name="Meyerdierks A."/>
            <person name="Storesund J.E."/>
            <person name="Kallscheuer N."/>
            <person name="Luecker S."/>
            <person name="Lage O.M."/>
            <person name="Pohl T."/>
            <person name="Merkel B.J."/>
            <person name="Hornburger P."/>
            <person name="Mueller R.-W."/>
            <person name="Bruemmer F."/>
            <person name="Labrenz M."/>
            <person name="Spormann A.M."/>
            <person name="Op Den Camp H."/>
            <person name="Overmann J."/>
            <person name="Amann R."/>
            <person name="Jetten M.S.M."/>
            <person name="Mascher T."/>
            <person name="Medema M.H."/>
            <person name="Devos D.P."/>
            <person name="Kaster A.-K."/>
            <person name="Ovreas L."/>
            <person name="Rohde M."/>
            <person name="Galperin M.Y."/>
            <person name="Jogler C."/>
        </authorList>
    </citation>
    <scope>NUCLEOTIDE SEQUENCE [LARGE SCALE GENOMIC DNA]</scope>
    <source>
        <strain evidence="1 2">Poly51</strain>
    </source>
</reference>
<organism evidence="1 2">
    <name type="scientific">Rubripirellula tenax</name>
    <dbReference type="NCBI Taxonomy" id="2528015"/>
    <lineage>
        <taxon>Bacteria</taxon>
        <taxon>Pseudomonadati</taxon>
        <taxon>Planctomycetota</taxon>
        <taxon>Planctomycetia</taxon>
        <taxon>Pirellulales</taxon>
        <taxon>Pirellulaceae</taxon>
        <taxon>Rubripirellula</taxon>
    </lineage>
</organism>
<accession>A0A5C6E4M1</accession>
<protein>
    <submittedName>
        <fullName evidence="1">Uncharacterized protein</fullName>
    </submittedName>
</protein>
<proteinExistence type="predicted"/>
<gene>
    <name evidence="1" type="ORF">Poly51_62800</name>
</gene>
<dbReference type="AlphaFoldDB" id="A0A5C6E4M1"/>
<dbReference type="Proteomes" id="UP000318288">
    <property type="component" value="Unassembled WGS sequence"/>
</dbReference>
<sequence>MEISLEHIAVSRTPETFRVAFHSATERCLLPYPKVTGLTFTNASGNKTAAWRTRVFAAEPLDDFVLNPGARIAFDLYANVNGRCDEHRWMIDLPAGTYNVHFAYSVDRDTEWYDFLAKRSRFAALTPIWRGSIESNTIPFTVTAAVREDAK</sequence>
<keyword evidence="2" id="KW-1185">Reference proteome</keyword>